<evidence type="ECO:0000313" key="3">
    <source>
        <dbReference type="Proteomes" id="UP001165587"/>
    </source>
</evidence>
<proteinExistence type="predicted"/>
<feature type="coiled-coil region" evidence="1">
    <location>
        <begin position="358"/>
        <end position="385"/>
    </location>
</feature>
<evidence type="ECO:0000256" key="1">
    <source>
        <dbReference type="SAM" id="Coils"/>
    </source>
</evidence>
<dbReference type="InterPro" id="IPR007139">
    <property type="entry name" value="DUF349"/>
</dbReference>
<protein>
    <submittedName>
        <fullName evidence="2">DUF349 domain-containing protein</fullName>
    </submittedName>
</protein>
<comment type="caution">
    <text evidence="2">The sequence shown here is derived from an EMBL/GenBank/DDBJ whole genome shotgun (WGS) entry which is preliminary data.</text>
</comment>
<sequence>MTDSEQQPWGRVDDDGSVYVREAEGERLVGQYPDGTKEEALAYFERKFTDLAGQVTLLEQRAKRGAPAADIAKAVKSISASVESANAVGDLAALKTRLEALSSTVSEITEKQTAEAQAEVAQAVIDRTAIVVEIETLAAHDPAKAQWKAVTSKIDELFGRWQKHQQEGPRIPRGEAQDLWKRFREARTSLETQRKAFFSELDQVHRDARTRKQALVERAEALSERGTDGIPAYRDLLTEWKATGRAGKKYDDALWDRFKAAGDVLYSARGEVVAREEGEFGENLTAKLALLEEAEPLLKETDRLKAREALTSIQRRWDEIGKVPRDQVKPVEDRLRKVEAAVRKLDEDHWQRNNPEKKARSEGLASQLTGAIEKLQREIDDAKTAGDSRKVKELQEALDARKVWLDALG</sequence>
<keyword evidence="1" id="KW-0175">Coiled coil</keyword>
<dbReference type="EMBL" id="JANLCK010000004">
    <property type="protein sequence ID" value="MCS5726012.1"/>
    <property type="molecule type" value="Genomic_DNA"/>
</dbReference>
<accession>A0AA41XD60</accession>
<dbReference type="RefSeq" id="WP_259526691.1">
    <property type="nucleotide sequence ID" value="NZ_JANLCK010000004.1"/>
</dbReference>
<dbReference type="Pfam" id="PF03993">
    <property type="entry name" value="DUF349"/>
    <property type="match status" value="3"/>
</dbReference>
<dbReference type="AlphaFoldDB" id="A0AA41XD60"/>
<dbReference type="Proteomes" id="UP001165587">
    <property type="component" value="Unassembled WGS sequence"/>
</dbReference>
<gene>
    <name evidence="2" type="ORF">N1028_08885</name>
</gene>
<name>A0AA41XD60_9MICO</name>
<evidence type="ECO:0000313" key="2">
    <source>
        <dbReference type="EMBL" id="MCS5726012.1"/>
    </source>
</evidence>
<reference evidence="2" key="1">
    <citation type="submission" date="2022-08" db="EMBL/GenBank/DDBJ databases">
        <authorList>
            <person name="Deng Y."/>
            <person name="Han X.-F."/>
            <person name="Zhang Y.-Q."/>
        </authorList>
    </citation>
    <scope>NUCLEOTIDE SEQUENCE</scope>
    <source>
        <strain evidence="2">CPCC 203407</strain>
    </source>
</reference>
<organism evidence="2 3">
    <name type="scientific">Herbiconiux oxytropis</name>
    <dbReference type="NCBI Taxonomy" id="2970915"/>
    <lineage>
        <taxon>Bacteria</taxon>
        <taxon>Bacillati</taxon>
        <taxon>Actinomycetota</taxon>
        <taxon>Actinomycetes</taxon>
        <taxon>Micrococcales</taxon>
        <taxon>Microbacteriaceae</taxon>
        <taxon>Herbiconiux</taxon>
    </lineage>
</organism>
<keyword evidence="3" id="KW-1185">Reference proteome</keyword>